<feature type="compositionally biased region" description="Low complexity" evidence="10">
    <location>
        <begin position="14"/>
        <end position="33"/>
    </location>
</feature>
<dbReference type="EMBL" id="SPDV01000063">
    <property type="protein sequence ID" value="TFI56626.1"/>
    <property type="molecule type" value="Genomic_DNA"/>
</dbReference>
<evidence type="ECO:0000256" key="7">
    <source>
        <dbReference type="ARBA" id="ARBA00023235"/>
    </source>
</evidence>
<dbReference type="Gene3D" id="3.20.20.240">
    <property type="entry name" value="Methylmalonyl-CoA mutase"/>
    <property type="match status" value="1"/>
</dbReference>
<dbReference type="GO" id="GO:0004494">
    <property type="term" value="F:methylmalonyl-CoA mutase activity"/>
    <property type="evidence" value="ECO:0007669"/>
    <property type="project" value="UniProtKB-EC"/>
</dbReference>
<evidence type="ECO:0000313" key="13">
    <source>
        <dbReference type="Proteomes" id="UP000298213"/>
    </source>
</evidence>
<dbReference type="InterPro" id="IPR006158">
    <property type="entry name" value="Cobalamin-bd"/>
</dbReference>
<dbReference type="GO" id="GO:0005737">
    <property type="term" value="C:cytoplasm"/>
    <property type="evidence" value="ECO:0007669"/>
    <property type="project" value="TreeGrafter"/>
</dbReference>
<comment type="caution">
    <text evidence="12">The sequence shown here is derived from an EMBL/GenBank/DDBJ whole genome shotgun (WGS) entry which is preliminary data.</text>
</comment>
<dbReference type="FunFam" id="3.20.20.240:FF:000001">
    <property type="entry name" value="Probable methylmalonyl-coa mutase"/>
    <property type="match status" value="1"/>
</dbReference>
<comment type="similarity">
    <text evidence="3">Belongs to the methylmalonyl-CoA mutase family.</text>
</comment>
<proteinExistence type="inferred from homology"/>
<sequence>MSERPTIESNTGEDSGAAPNGGPAASAAPSASRADWDAAAAKEVRGKDLVWHTPEGIDVQPLYTAEDVADVDPGLPGFAPFTRGPYASMYTGRPWTIRQYAGFSTAEESNAFYRRNLAAGQKGLSVAFDLATHRGYDSDHPRVVGDVGKAGVAIDTVDDMKILFDGIPLDTMSVSMTMNGAVLPVMAFYIVAAEEQGVSQAQLSGTIQNDILKEFAVRNTYIYPPAPSMRIVADIIAFTSANMPRFNSISISGYHMLEAGATAVQELAFTLADGMEYVRAARAKGLEVDVFAPRLSFFFGIGMNFFMEIAKLRAARTLWHRIMEGFGAKSPKSKMLRTHCQTSGVSLTEQDPYNNVVRTTIEAMAAVLGGTQSLHTNSFDEAIALPTDTSARIARNTQLILAEESGITNVADPLGGSYFIESLTKDLADRAWALIEEVEAMGGMTAAVAEGLPKRRIEEASAARAASVDRGETVIVGVNRYRLQDEPPIETLEIDNARVRAGQIARIERVRAGRDEAKAQAALQALRDGAAGDSNLLGLAVEAARARATLGEISSALEDVFGRYDTNPEPVSGIYGGAYKGDARWARAEDGVGAVGRRLGRKPRLLVAKMGQDGHDRGANLVASAFGDLGFEVVAGPLFQTPEESAKLAVEKDVDVVGASSLAAGHKTLVPELIAQLRALGRADIKVVVGGVIPPRDYDMLREAGVQAIFGPGTNLVDAAGEVLKLLGHNLPPLEEAAE</sequence>
<evidence type="ECO:0000256" key="6">
    <source>
        <dbReference type="ARBA" id="ARBA00022723"/>
    </source>
</evidence>
<protein>
    <recommendedName>
        <fullName evidence="9">Methylmalonyl-CoA mutase</fullName>
        <ecNumber evidence="4">5.4.99.2</ecNumber>
    </recommendedName>
</protein>
<name>A0A4Y8ZQF3_9SPHN</name>
<keyword evidence="8" id="KW-0170">Cobalt</keyword>
<dbReference type="Pfam" id="PF02310">
    <property type="entry name" value="B12-binding"/>
    <property type="match status" value="1"/>
</dbReference>
<gene>
    <name evidence="12" type="primary">scpA</name>
    <name evidence="12" type="ORF">E2493_19270</name>
</gene>
<dbReference type="SUPFAM" id="SSF52242">
    <property type="entry name" value="Cobalamin (vitamin B12)-binding domain"/>
    <property type="match status" value="1"/>
</dbReference>
<dbReference type="CDD" id="cd02071">
    <property type="entry name" value="MM_CoA_mut_B12_BD"/>
    <property type="match status" value="1"/>
</dbReference>
<keyword evidence="6" id="KW-0479">Metal-binding</keyword>
<dbReference type="Pfam" id="PF01642">
    <property type="entry name" value="MM_CoA_mutase"/>
    <property type="match status" value="1"/>
</dbReference>
<keyword evidence="13" id="KW-1185">Reference proteome</keyword>
<dbReference type="RefSeq" id="WP_135090146.1">
    <property type="nucleotide sequence ID" value="NZ_SPDV01000063.1"/>
</dbReference>
<dbReference type="Gene3D" id="3.40.50.280">
    <property type="entry name" value="Cobalamin-binding domain"/>
    <property type="match status" value="1"/>
</dbReference>
<evidence type="ECO:0000256" key="9">
    <source>
        <dbReference type="ARBA" id="ARBA00072363"/>
    </source>
</evidence>
<dbReference type="NCBIfam" id="TIGR00640">
    <property type="entry name" value="acid_CoA_mut_C"/>
    <property type="match status" value="1"/>
</dbReference>
<dbReference type="GO" id="GO:0046872">
    <property type="term" value="F:metal ion binding"/>
    <property type="evidence" value="ECO:0007669"/>
    <property type="project" value="UniProtKB-KW"/>
</dbReference>
<keyword evidence="5" id="KW-0846">Cobalamin</keyword>
<dbReference type="EC" id="5.4.99.2" evidence="4"/>
<dbReference type="OrthoDB" id="9762378at2"/>
<organism evidence="12 13">
    <name type="scientific">Sphingomonas parva</name>
    <dbReference type="NCBI Taxonomy" id="2555898"/>
    <lineage>
        <taxon>Bacteria</taxon>
        <taxon>Pseudomonadati</taxon>
        <taxon>Pseudomonadota</taxon>
        <taxon>Alphaproteobacteria</taxon>
        <taxon>Sphingomonadales</taxon>
        <taxon>Sphingomonadaceae</taxon>
        <taxon>Sphingomonas</taxon>
    </lineage>
</organism>
<dbReference type="Proteomes" id="UP000298213">
    <property type="component" value="Unassembled WGS sequence"/>
</dbReference>
<accession>A0A4Y8ZQF3</accession>
<dbReference type="PROSITE" id="PS00544">
    <property type="entry name" value="METMALONYL_COA_MUTASE"/>
    <property type="match status" value="1"/>
</dbReference>
<evidence type="ECO:0000259" key="11">
    <source>
        <dbReference type="PROSITE" id="PS51332"/>
    </source>
</evidence>
<reference evidence="12 13" key="1">
    <citation type="submission" date="2019-03" db="EMBL/GenBank/DDBJ databases">
        <title>Genome sequence of Sphingomonas sp. 17J27-24.</title>
        <authorList>
            <person name="Kim M."/>
            <person name="Maeng S."/>
            <person name="Sathiyaraj S."/>
        </authorList>
    </citation>
    <scope>NUCLEOTIDE SEQUENCE [LARGE SCALE GENOMIC DNA]</scope>
    <source>
        <strain evidence="12 13">17J27-24</strain>
    </source>
</reference>
<dbReference type="NCBIfam" id="NF006944">
    <property type="entry name" value="PRK09426.1"/>
    <property type="match status" value="1"/>
</dbReference>
<dbReference type="GO" id="GO:0019678">
    <property type="term" value="P:propionate metabolic process, methylmalonyl pathway"/>
    <property type="evidence" value="ECO:0007669"/>
    <property type="project" value="TreeGrafter"/>
</dbReference>
<dbReference type="PANTHER" id="PTHR48101:SF4">
    <property type="entry name" value="METHYLMALONYL-COA MUTASE, MITOCHONDRIAL"/>
    <property type="match status" value="1"/>
</dbReference>
<dbReference type="CDD" id="cd03679">
    <property type="entry name" value="MM_CoA_mutase_alpha_like"/>
    <property type="match status" value="1"/>
</dbReference>
<dbReference type="InterPro" id="IPR006099">
    <property type="entry name" value="MeMalonylCoA_mutase_a/b_cat"/>
</dbReference>
<feature type="domain" description="B12-binding" evidence="11">
    <location>
        <begin position="602"/>
        <end position="734"/>
    </location>
</feature>
<keyword evidence="7 12" id="KW-0413">Isomerase</keyword>
<evidence type="ECO:0000256" key="10">
    <source>
        <dbReference type="SAM" id="MobiDB-lite"/>
    </source>
</evidence>
<dbReference type="NCBIfam" id="TIGR00641">
    <property type="entry name" value="acid_CoA_mut_N"/>
    <property type="match status" value="1"/>
</dbReference>
<evidence type="ECO:0000313" key="12">
    <source>
        <dbReference type="EMBL" id="TFI56626.1"/>
    </source>
</evidence>
<dbReference type="AlphaFoldDB" id="A0A4Y8ZQF3"/>
<dbReference type="PROSITE" id="PS51332">
    <property type="entry name" value="B12_BINDING"/>
    <property type="match status" value="1"/>
</dbReference>
<dbReference type="InterPro" id="IPR006098">
    <property type="entry name" value="MMCoA_mutase_a_cat"/>
</dbReference>
<dbReference type="InterPro" id="IPR016176">
    <property type="entry name" value="Cbl-dep_enz_cat"/>
</dbReference>
<dbReference type="InterPro" id="IPR058549">
    <property type="entry name" value="MeMalonylCoA_mutase_a/b_site"/>
</dbReference>
<evidence type="ECO:0000256" key="4">
    <source>
        <dbReference type="ARBA" id="ARBA00012398"/>
    </source>
</evidence>
<dbReference type="GO" id="GO:0031419">
    <property type="term" value="F:cobalamin binding"/>
    <property type="evidence" value="ECO:0007669"/>
    <property type="project" value="UniProtKB-KW"/>
</dbReference>
<dbReference type="SUPFAM" id="SSF51703">
    <property type="entry name" value="Cobalamin (vitamin B12)-dependent enzymes"/>
    <property type="match status" value="1"/>
</dbReference>
<comment type="cofactor">
    <cofactor evidence="1">
        <name>adenosylcob(III)alamin</name>
        <dbReference type="ChEBI" id="CHEBI:18408"/>
    </cofactor>
</comment>
<comment type="pathway">
    <text evidence="2">Metabolic intermediate metabolism; propanoyl-CoA degradation; succinyl-CoA from propanoyl-CoA: step 3/3.</text>
</comment>
<dbReference type="PANTHER" id="PTHR48101">
    <property type="entry name" value="METHYLMALONYL-COA MUTASE, MITOCHONDRIAL-RELATED"/>
    <property type="match status" value="1"/>
</dbReference>
<feature type="region of interest" description="Disordered" evidence="10">
    <location>
        <begin position="1"/>
        <end position="39"/>
    </location>
</feature>
<dbReference type="InterPro" id="IPR006159">
    <property type="entry name" value="Acid_CoA_mut_C"/>
</dbReference>
<evidence type="ECO:0000256" key="2">
    <source>
        <dbReference type="ARBA" id="ARBA00005146"/>
    </source>
</evidence>
<evidence type="ECO:0000256" key="1">
    <source>
        <dbReference type="ARBA" id="ARBA00001922"/>
    </source>
</evidence>
<evidence type="ECO:0000256" key="8">
    <source>
        <dbReference type="ARBA" id="ARBA00023285"/>
    </source>
</evidence>
<evidence type="ECO:0000256" key="3">
    <source>
        <dbReference type="ARBA" id="ARBA00008465"/>
    </source>
</evidence>
<dbReference type="InterPro" id="IPR036724">
    <property type="entry name" value="Cobalamin-bd_sf"/>
</dbReference>
<evidence type="ECO:0000256" key="5">
    <source>
        <dbReference type="ARBA" id="ARBA00022628"/>
    </source>
</evidence>